<dbReference type="SUPFAM" id="SSF47413">
    <property type="entry name" value="lambda repressor-like DNA-binding domains"/>
    <property type="match status" value="1"/>
</dbReference>
<keyword evidence="2" id="KW-1185">Reference proteome</keyword>
<dbReference type="EMBL" id="JACSCY010000025">
    <property type="protein sequence ID" value="MBC6613208.1"/>
    <property type="molecule type" value="Genomic_DNA"/>
</dbReference>
<evidence type="ECO:0000313" key="2">
    <source>
        <dbReference type="Proteomes" id="UP000622017"/>
    </source>
</evidence>
<proteinExistence type="predicted"/>
<evidence type="ECO:0000313" key="1">
    <source>
        <dbReference type="EMBL" id="MBC6613208.1"/>
    </source>
</evidence>
<reference evidence="1 2" key="1">
    <citation type="submission" date="2020-08" db="EMBL/GenBank/DDBJ databases">
        <title>Hymenobacter sp.</title>
        <authorList>
            <person name="Kim M.K."/>
        </authorList>
    </citation>
    <scope>NUCLEOTIDE SEQUENCE [LARGE SCALE GENOMIC DNA]</scope>
    <source>
        <strain evidence="1 2">BT507</strain>
    </source>
</reference>
<protein>
    <submittedName>
        <fullName evidence="1">XRE family transcriptional regulator</fullName>
    </submittedName>
</protein>
<sequence length="76" mass="8717">MNAFPLDPRLQKIAARLRQLRLAAGYTSYEAFAFEHDLPRVSYGKHEKGSNLTLKSLLRLLDIHQLTLPEFFAGME</sequence>
<accession>A0ABR7MQ60</accession>
<comment type="caution">
    <text evidence="1">The sequence shown here is derived from an EMBL/GenBank/DDBJ whole genome shotgun (WGS) entry which is preliminary data.</text>
</comment>
<gene>
    <name evidence="1" type="ORF">H8B15_19965</name>
</gene>
<dbReference type="InterPro" id="IPR010982">
    <property type="entry name" value="Lambda_DNA-bd_dom_sf"/>
</dbReference>
<organism evidence="1 2">
    <name type="scientific">Hymenobacter citatus</name>
    <dbReference type="NCBI Taxonomy" id="2763506"/>
    <lineage>
        <taxon>Bacteria</taxon>
        <taxon>Pseudomonadati</taxon>
        <taxon>Bacteroidota</taxon>
        <taxon>Cytophagia</taxon>
        <taxon>Cytophagales</taxon>
        <taxon>Hymenobacteraceae</taxon>
        <taxon>Hymenobacter</taxon>
    </lineage>
</organism>
<dbReference type="RefSeq" id="WP_187321423.1">
    <property type="nucleotide sequence ID" value="NZ_JACSCY010000025.1"/>
</dbReference>
<name>A0ABR7MQ60_9BACT</name>
<dbReference type="Gene3D" id="1.10.260.40">
    <property type="entry name" value="lambda repressor-like DNA-binding domains"/>
    <property type="match status" value="1"/>
</dbReference>
<dbReference type="Proteomes" id="UP000622017">
    <property type="component" value="Unassembled WGS sequence"/>
</dbReference>